<proteinExistence type="predicted"/>
<name>A0ABS5W641_9SPHN</name>
<evidence type="ECO:0000313" key="5">
    <source>
        <dbReference type="Proteomes" id="UP000811255"/>
    </source>
</evidence>
<feature type="compositionally biased region" description="Basic and acidic residues" evidence="2">
    <location>
        <begin position="346"/>
        <end position="359"/>
    </location>
</feature>
<dbReference type="PANTHER" id="PTHR21666">
    <property type="entry name" value="PEPTIDASE-RELATED"/>
    <property type="match status" value="1"/>
</dbReference>
<dbReference type="InterPro" id="IPR050570">
    <property type="entry name" value="Cell_wall_metabolism_enzyme"/>
</dbReference>
<gene>
    <name evidence="4" type="ORF">KK137_12900</name>
</gene>
<dbReference type="InterPro" id="IPR011055">
    <property type="entry name" value="Dup_hybrid_motif"/>
</dbReference>
<protein>
    <submittedName>
        <fullName evidence="4">M23 family metallopeptidase</fullName>
    </submittedName>
</protein>
<evidence type="ECO:0000256" key="1">
    <source>
        <dbReference type="ARBA" id="ARBA00022729"/>
    </source>
</evidence>
<organism evidence="4 5">
    <name type="scientific">Croceibacterium selenioxidans</name>
    <dbReference type="NCBI Taxonomy" id="2838833"/>
    <lineage>
        <taxon>Bacteria</taxon>
        <taxon>Pseudomonadati</taxon>
        <taxon>Pseudomonadota</taxon>
        <taxon>Alphaproteobacteria</taxon>
        <taxon>Sphingomonadales</taxon>
        <taxon>Erythrobacteraceae</taxon>
        <taxon>Croceibacterium</taxon>
    </lineage>
</organism>
<comment type="caution">
    <text evidence="4">The sequence shown here is derived from an EMBL/GenBank/DDBJ whole genome shotgun (WGS) entry which is preliminary data.</text>
</comment>
<keyword evidence="1" id="KW-0732">Signal</keyword>
<reference evidence="4 5" key="1">
    <citation type="submission" date="2021-05" db="EMBL/GenBank/DDBJ databases">
        <title>Croceibacterium sp. LX-88 genome sequence.</title>
        <authorList>
            <person name="Luo X."/>
        </authorList>
    </citation>
    <scope>NUCLEOTIDE SEQUENCE [LARGE SCALE GENOMIC DNA]</scope>
    <source>
        <strain evidence="4 5">LX-88</strain>
    </source>
</reference>
<dbReference type="SUPFAM" id="SSF51261">
    <property type="entry name" value="Duplicated hybrid motif"/>
    <property type="match status" value="1"/>
</dbReference>
<dbReference type="Pfam" id="PF01551">
    <property type="entry name" value="Peptidase_M23"/>
    <property type="match status" value="1"/>
</dbReference>
<dbReference type="Gene3D" id="2.70.70.10">
    <property type="entry name" value="Glucose Permease (Domain IIA)"/>
    <property type="match status" value="1"/>
</dbReference>
<dbReference type="Proteomes" id="UP000811255">
    <property type="component" value="Unassembled WGS sequence"/>
</dbReference>
<feature type="domain" description="M23ase beta-sheet core" evidence="3">
    <location>
        <begin position="242"/>
        <end position="336"/>
    </location>
</feature>
<dbReference type="CDD" id="cd12797">
    <property type="entry name" value="M23_peptidase"/>
    <property type="match status" value="1"/>
</dbReference>
<evidence type="ECO:0000259" key="3">
    <source>
        <dbReference type="Pfam" id="PF01551"/>
    </source>
</evidence>
<dbReference type="PANTHER" id="PTHR21666:SF289">
    <property type="entry name" value="L-ALA--D-GLU ENDOPEPTIDASE"/>
    <property type="match status" value="1"/>
</dbReference>
<dbReference type="EMBL" id="JAHFVK010000002">
    <property type="protein sequence ID" value="MBT2135228.1"/>
    <property type="molecule type" value="Genomic_DNA"/>
</dbReference>
<sequence>MRSQGQVRFITITSRMQMVAAGLAVAVVGGWGLSVGVMAISQYQAVSERLSLLEREAHVATAESRVKAYRDDVNEVATDVGRRMDFIEKVLPMLPDDVVAEETVSDSSGEAAKTVEKVSALMPEAAAIARIEQRQLALVERLTRYADRRAARAEAAIRELGLDPRAMLRASRTAQGGPLQKLSTESDGSLDPRFQRLGLSLARMDALEQGLTGIPQVMPADMNMISSGFGYRSDPFTGGAALHAGLDFRGQIGAPIHAAAKGRVSFVGIKSGYGKVIEVSHGNGLMTRYAHMSAWRARVGQEVEAGDVIGAIGSTGRSTGPHLHFEVRINGRAVNPRPFLETAPHVLEEARTDTPERSTAKNGAARG</sequence>
<evidence type="ECO:0000256" key="2">
    <source>
        <dbReference type="SAM" id="MobiDB-lite"/>
    </source>
</evidence>
<evidence type="ECO:0000313" key="4">
    <source>
        <dbReference type="EMBL" id="MBT2135228.1"/>
    </source>
</evidence>
<accession>A0ABS5W641</accession>
<dbReference type="InterPro" id="IPR016047">
    <property type="entry name" value="M23ase_b-sheet_dom"/>
</dbReference>
<feature type="region of interest" description="Disordered" evidence="2">
    <location>
        <begin position="346"/>
        <end position="367"/>
    </location>
</feature>
<keyword evidence="5" id="KW-1185">Reference proteome</keyword>